<feature type="region of interest" description="Disordered" evidence="4">
    <location>
        <begin position="103"/>
        <end position="167"/>
    </location>
</feature>
<keyword evidence="2" id="KW-0645">Protease</keyword>
<dbReference type="InterPro" id="IPR029480">
    <property type="entry name" value="Transpos_assoc"/>
</dbReference>
<dbReference type="InterPro" id="IPR058352">
    <property type="entry name" value="DUF8039"/>
</dbReference>
<dbReference type="SUPFAM" id="SSF54001">
    <property type="entry name" value="Cysteine proteinases"/>
    <property type="match status" value="1"/>
</dbReference>
<evidence type="ECO:0000313" key="7">
    <source>
        <dbReference type="Proteomes" id="UP001443914"/>
    </source>
</evidence>
<dbReference type="Pfam" id="PF13963">
    <property type="entry name" value="Transpos_assoc"/>
    <property type="match status" value="1"/>
</dbReference>
<dbReference type="EMBL" id="JBDFQZ010000010">
    <property type="protein sequence ID" value="KAK9681928.1"/>
    <property type="molecule type" value="Genomic_DNA"/>
</dbReference>
<dbReference type="InterPro" id="IPR003653">
    <property type="entry name" value="Peptidase_C48_C"/>
</dbReference>
<dbReference type="EMBL" id="JBDFQZ010000010">
    <property type="protein sequence ID" value="KAK9681930.1"/>
    <property type="molecule type" value="Genomic_DNA"/>
</dbReference>
<name>A0AAW1HXZ2_SAPOF</name>
<sequence length="947" mass="109456">MHEMDRDWMYGKRNSTEFKKGVEEFCRIALGYAKSTSDDGFYCPCFDCSNVDKLYDIRLLREHVTRRGFRQNYHVWIWHGEGGLYGGNANINNHLSKHLRTEEHVHSEDLVETEHNLEGVSGEENKGEKNEVEVDNGDYDDDNGDDSDDASYDDELEEDKGDQEDIVDEIHEQDPRIDDFEIMSDKAALRGVDVVAPLSQSTTSKEIEFFQKVKDDKKGRTATKGLRISEAMYLEFDNLGRPMGKWRLKYGQHAGFCMRKFNINWNWKDVSEGTRKLMWEDTMSLFHIVDEKRLRKKFLSLVAKRFRDFKSKLVSGWITKTRQRAKFEDDREPPEIWKHIKVEDWKLFKQNKTSSPAKRKHDKAVECAKKNEHHHHLGQNDFSTARPIWIKDGFYPGSTPTSESMGNESTSLVTIDVNRADDWFCAMHSKDKKTGKYVVRKPKTQEVAEKYLELKKKQKQGEWTPERNKDALYFALGEKEDHPSRARGFGGVNVSVKQAFGAPPPKIKGSRKSGTSSEDREALKKELKEELRNEMRSEIRSKFSSFLQEMGLPTSKLPDDLTQMYPNLDRAHLNHQKPTLTRKIKNDSSCRLHLEDPHNGVSYEVARGKTFPGEVCHQGLVESDQLRVKVAVVPKEFETLPLPVPVPAYDLNLLGDAVGSFVQWPIALVRIENEDGHERNEHELMGSDSHVSRLSATPIKMPKESTVQSLSPDCQWLNTFLGTMAVGETYNIYFEAKLFYYKEEGLTVVHEDDIKQFLAGSELNIPIIQIFIRALQEDLVKAERRPKIGWLCPDATADTRLRKKAGDAIVYISNAFLKSDCNNDEFILAPIIDSKHWLLLAICPQTYYVYEFDSITLKDGRKLYMKMVVLSALRRYKMRGGQMKIKRKEPLWKSMKCPQQNGCKEYGYFVMRFMYDIVKTCMTASDLEKVWISHTEESYTYTDNEIN</sequence>
<dbReference type="InterPro" id="IPR038765">
    <property type="entry name" value="Papain-like_cys_pep_sf"/>
</dbReference>
<dbReference type="Gene3D" id="3.40.395.10">
    <property type="entry name" value="Adenoviral Proteinase, Chain A"/>
    <property type="match status" value="1"/>
</dbReference>
<evidence type="ECO:0000313" key="6">
    <source>
        <dbReference type="EMBL" id="KAK9681930.1"/>
    </source>
</evidence>
<dbReference type="PROSITE" id="PS50600">
    <property type="entry name" value="ULP_PROTEASE"/>
    <property type="match status" value="1"/>
</dbReference>
<dbReference type="PANTHER" id="PTHR33018">
    <property type="entry name" value="OS10G0338966 PROTEIN-RELATED"/>
    <property type="match status" value="1"/>
</dbReference>
<dbReference type="AlphaFoldDB" id="A0AAW1HXZ2"/>
<dbReference type="Pfam" id="PF26133">
    <property type="entry name" value="DUF8039"/>
    <property type="match status" value="1"/>
</dbReference>
<feature type="region of interest" description="Disordered" evidence="4">
    <location>
        <begin position="499"/>
        <end position="524"/>
    </location>
</feature>
<feature type="compositionally biased region" description="Acidic residues" evidence="4">
    <location>
        <begin position="133"/>
        <end position="167"/>
    </location>
</feature>
<accession>A0AAW1HXZ2</accession>
<comment type="caution">
    <text evidence="6">The sequence shown here is derived from an EMBL/GenBank/DDBJ whole genome shotgun (WGS) entry which is preliminary data.</text>
</comment>
<keyword evidence="7" id="KW-1185">Reference proteome</keyword>
<evidence type="ECO:0000256" key="1">
    <source>
        <dbReference type="ARBA" id="ARBA00005234"/>
    </source>
</evidence>
<reference evidence="6 7" key="1">
    <citation type="submission" date="2024-03" db="EMBL/GenBank/DDBJ databases">
        <title>WGS assembly of Saponaria officinalis var. Norfolk2.</title>
        <authorList>
            <person name="Jenkins J."/>
            <person name="Shu S."/>
            <person name="Grimwood J."/>
            <person name="Barry K."/>
            <person name="Goodstein D."/>
            <person name="Schmutz J."/>
            <person name="Leebens-Mack J."/>
            <person name="Osbourn A."/>
        </authorList>
    </citation>
    <scope>NUCLEOTIDE SEQUENCE [LARGE SCALE GENOMIC DNA]</scope>
    <source>
        <strain evidence="7">cv. Norfolk2</strain>
        <strain evidence="6">JIC</strain>
        <tissue evidence="6">Leaf</tissue>
    </source>
</reference>
<evidence type="ECO:0000259" key="5">
    <source>
        <dbReference type="PROSITE" id="PS50600"/>
    </source>
</evidence>
<dbReference type="PANTHER" id="PTHR33018:SF37">
    <property type="entry name" value="TRANSPOSASE TNP1_EN_SPM-LIKE DOMAIN-CONTAINING PROTEIN"/>
    <property type="match status" value="1"/>
</dbReference>
<evidence type="ECO:0000256" key="4">
    <source>
        <dbReference type="SAM" id="MobiDB-lite"/>
    </source>
</evidence>
<proteinExistence type="inferred from homology"/>
<dbReference type="Pfam" id="PF02902">
    <property type="entry name" value="Peptidase_C48"/>
    <property type="match status" value="1"/>
</dbReference>
<gene>
    <name evidence="6" type="ORF">RND81_10G037700</name>
</gene>
<keyword evidence="3" id="KW-0378">Hydrolase</keyword>
<comment type="similarity">
    <text evidence="1">Belongs to the peptidase C48 family.</text>
</comment>
<feature type="domain" description="Ubiquitin-like protease family profile" evidence="5">
    <location>
        <begin position="669"/>
        <end position="917"/>
    </location>
</feature>
<organism evidence="6 7">
    <name type="scientific">Saponaria officinalis</name>
    <name type="common">Common soapwort</name>
    <name type="synonym">Lychnis saponaria</name>
    <dbReference type="NCBI Taxonomy" id="3572"/>
    <lineage>
        <taxon>Eukaryota</taxon>
        <taxon>Viridiplantae</taxon>
        <taxon>Streptophyta</taxon>
        <taxon>Embryophyta</taxon>
        <taxon>Tracheophyta</taxon>
        <taxon>Spermatophyta</taxon>
        <taxon>Magnoliopsida</taxon>
        <taxon>eudicotyledons</taxon>
        <taxon>Gunneridae</taxon>
        <taxon>Pentapetalae</taxon>
        <taxon>Caryophyllales</taxon>
        <taxon>Caryophyllaceae</taxon>
        <taxon>Caryophylleae</taxon>
        <taxon>Saponaria</taxon>
    </lineage>
</organism>
<protein>
    <recommendedName>
        <fullName evidence="5">Ubiquitin-like protease family profile domain-containing protein</fullName>
    </recommendedName>
</protein>
<feature type="compositionally biased region" description="Basic and acidic residues" evidence="4">
    <location>
        <begin position="103"/>
        <end position="132"/>
    </location>
</feature>
<dbReference type="GO" id="GO:0008234">
    <property type="term" value="F:cysteine-type peptidase activity"/>
    <property type="evidence" value="ECO:0007669"/>
    <property type="project" value="InterPro"/>
</dbReference>
<dbReference type="Proteomes" id="UP001443914">
    <property type="component" value="Unassembled WGS sequence"/>
</dbReference>
<dbReference type="EMBL" id="JBDFQZ010000010">
    <property type="protein sequence ID" value="KAK9681929.1"/>
    <property type="molecule type" value="Genomic_DNA"/>
</dbReference>
<dbReference type="GO" id="GO:0006508">
    <property type="term" value="P:proteolysis"/>
    <property type="evidence" value="ECO:0007669"/>
    <property type="project" value="UniProtKB-KW"/>
</dbReference>
<evidence type="ECO:0000256" key="3">
    <source>
        <dbReference type="ARBA" id="ARBA00022801"/>
    </source>
</evidence>
<evidence type="ECO:0000256" key="2">
    <source>
        <dbReference type="ARBA" id="ARBA00022670"/>
    </source>
</evidence>